<dbReference type="EMBL" id="BSOT01000005">
    <property type="protein sequence ID" value="GLR70559.1"/>
    <property type="molecule type" value="Genomic_DNA"/>
</dbReference>
<reference evidence="2" key="1">
    <citation type="journal article" date="2014" name="Int. J. Syst. Evol. Microbiol.">
        <title>Complete genome sequence of Corynebacterium casei LMG S-19264T (=DSM 44701T), isolated from a smear-ripened cheese.</title>
        <authorList>
            <consortium name="US DOE Joint Genome Institute (JGI-PGF)"/>
            <person name="Walter F."/>
            <person name="Albersmeier A."/>
            <person name="Kalinowski J."/>
            <person name="Ruckert C."/>
        </authorList>
    </citation>
    <scope>NUCLEOTIDE SEQUENCE</scope>
    <source>
        <strain evidence="2">NBRC 110023</strain>
    </source>
</reference>
<protein>
    <submittedName>
        <fullName evidence="2">Uncharacterized protein</fullName>
    </submittedName>
</protein>
<sequence>MKNIVFKSALFLSSLVVSHVSVANGIGIFGLHNPTSPEQHQVVLKQIKHNEQMRDCNLLRHGKTNGAQGNLNVAENNHYFMLECPTTILSLAGISKTLESINKNTRNLMLLEGNFSDINREGLSQDSSKRAYILKISHFNNKQPAQRTRELAAFKKEAYALDNHYYREAFINVQHAYGVKRPDELAIIYYDTQESGDKFRQNNPKFIEKIGQFNMKHLTEFTYIFASANN</sequence>
<name>A0AA37SXY0_9ALTE</name>
<organism evidence="2 3">
    <name type="scientific">Agaribacter marinus</name>
    <dbReference type="NCBI Taxonomy" id="1431249"/>
    <lineage>
        <taxon>Bacteria</taxon>
        <taxon>Pseudomonadati</taxon>
        <taxon>Pseudomonadota</taxon>
        <taxon>Gammaproteobacteria</taxon>
        <taxon>Alteromonadales</taxon>
        <taxon>Alteromonadaceae</taxon>
        <taxon>Agaribacter</taxon>
    </lineage>
</organism>
<feature type="signal peptide" evidence="1">
    <location>
        <begin position="1"/>
        <end position="23"/>
    </location>
</feature>
<evidence type="ECO:0000256" key="1">
    <source>
        <dbReference type="SAM" id="SignalP"/>
    </source>
</evidence>
<dbReference type="Proteomes" id="UP001156601">
    <property type="component" value="Unassembled WGS sequence"/>
</dbReference>
<proteinExistence type="predicted"/>
<gene>
    <name evidence="2" type="ORF">GCM10007852_14670</name>
</gene>
<feature type="chain" id="PRO_5041405509" evidence="1">
    <location>
        <begin position="24"/>
        <end position="230"/>
    </location>
</feature>
<keyword evidence="3" id="KW-1185">Reference proteome</keyword>
<evidence type="ECO:0000313" key="3">
    <source>
        <dbReference type="Proteomes" id="UP001156601"/>
    </source>
</evidence>
<keyword evidence="1" id="KW-0732">Signal</keyword>
<evidence type="ECO:0000313" key="2">
    <source>
        <dbReference type="EMBL" id="GLR70559.1"/>
    </source>
</evidence>
<accession>A0AA37SXY0</accession>
<dbReference type="AlphaFoldDB" id="A0AA37SXY0"/>
<reference evidence="2" key="2">
    <citation type="submission" date="2023-01" db="EMBL/GenBank/DDBJ databases">
        <title>Draft genome sequence of Agaribacter marinus strain NBRC 110023.</title>
        <authorList>
            <person name="Sun Q."/>
            <person name="Mori K."/>
        </authorList>
    </citation>
    <scope>NUCLEOTIDE SEQUENCE</scope>
    <source>
        <strain evidence="2">NBRC 110023</strain>
    </source>
</reference>
<comment type="caution">
    <text evidence="2">The sequence shown here is derived from an EMBL/GenBank/DDBJ whole genome shotgun (WGS) entry which is preliminary data.</text>
</comment>
<dbReference type="RefSeq" id="WP_284216853.1">
    <property type="nucleotide sequence ID" value="NZ_BSOT01000005.1"/>
</dbReference>